<dbReference type="PANTHER" id="PTHR11010:SF5">
    <property type="entry name" value="RE36938P-RELATED"/>
    <property type="match status" value="1"/>
</dbReference>
<evidence type="ECO:0000256" key="6">
    <source>
        <dbReference type="SAM" id="MobiDB-lite"/>
    </source>
</evidence>
<dbReference type="Pfam" id="PF05577">
    <property type="entry name" value="Peptidase_S28"/>
    <property type="match status" value="1"/>
</dbReference>
<dbReference type="GO" id="GO:0070008">
    <property type="term" value="F:serine-type exopeptidase activity"/>
    <property type="evidence" value="ECO:0007669"/>
    <property type="project" value="InterPro"/>
</dbReference>
<proteinExistence type="inferred from homology"/>
<comment type="similarity">
    <text evidence="1">Belongs to the peptidase S28 family.</text>
</comment>
<dbReference type="EMBL" id="CAKASE010000068">
    <property type="protein sequence ID" value="CAG9572570.1"/>
    <property type="molecule type" value="Genomic_DNA"/>
</dbReference>
<evidence type="ECO:0000313" key="8">
    <source>
        <dbReference type="Proteomes" id="UP000789524"/>
    </source>
</evidence>
<dbReference type="Gene3D" id="1.20.120.980">
    <property type="entry name" value="Serine carboxypeptidase S28, SKS domain"/>
    <property type="match status" value="1"/>
</dbReference>
<accession>A0A8J2QW65</accession>
<dbReference type="InterPro" id="IPR042269">
    <property type="entry name" value="Ser_carbopepase_S28_SKS"/>
</dbReference>
<name>A0A8J2QW65_9NEOP</name>
<keyword evidence="3" id="KW-0732">Signal</keyword>
<gene>
    <name evidence="7" type="ORF">DCHRY22_LOCUS10101</name>
</gene>
<feature type="compositionally biased region" description="Basic and acidic residues" evidence="6">
    <location>
        <begin position="15"/>
        <end position="28"/>
    </location>
</feature>
<dbReference type="PANTHER" id="PTHR11010">
    <property type="entry name" value="PROTEASE S28 PRO-X CARBOXYPEPTIDASE-RELATED"/>
    <property type="match status" value="1"/>
</dbReference>
<evidence type="ECO:0000256" key="4">
    <source>
        <dbReference type="ARBA" id="ARBA00022801"/>
    </source>
</evidence>
<reference evidence="7" key="1">
    <citation type="submission" date="2021-09" db="EMBL/GenBank/DDBJ databases">
        <authorList>
            <person name="Martin H S."/>
        </authorList>
    </citation>
    <scope>NUCLEOTIDE SEQUENCE</scope>
</reference>
<keyword evidence="8" id="KW-1185">Reference proteome</keyword>
<feature type="compositionally biased region" description="Acidic residues" evidence="6">
    <location>
        <begin position="1"/>
        <end position="14"/>
    </location>
</feature>
<keyword evidence="5" id="KW-0325">Glycoprotein</keyword>
<organism evidence="7 8">
    <name type="scientific">Danaus chrysippus</name>
    <name type="common">African queen</name>
    <dbReference type="NCBI Taxonomy" id="151541"/>
    <lineage>
        <taxon>Eukaryota</taxon>
        <taxon>Metazoa</taxon>
        <taxon>Ecdysozoa</taxon>
        <taxon>Arthropoda</taxon>
        <taxon>Hexapoda</taxon>
        <taxon>Insecta</taxon>
        <taxon>Pterygota</taxon>
        <taxon>Neoptera</taxon>
        <taxon>Endopterygota</taxon>
        <taxon>Lepidoptera</taxon>
        <taxon>Glossata</taxon>
        <taxon>Ditrysia</taxon>
        <taxon>Papilionoidea</taxon>
        <taxon>Nymphalidae</taxon>
        <taxon>Danainae</taxon>
        <taxon>Danaini</taxon>
        <taxon>Danaina</taxon>
        <taxon>Danaus</taxon>
        <taxon>Anosia</taxon>
    </lineage>
</organism>
<dbReference type="GO" id="GO:0006508">
    <property type="term" value="P:proteolysis"/>
    <property type="evidence" value="ECO:0007669"/>
    <property type="project" value="UniProtKB-KW"/>
</dbReference>
<evidence type="ECO:0000256" key="2">
    <source>
        <dbReference type="ARBA" id="ARBA00022670"/>
    </source>
</evidence>
<evidence type="ECO:0000256" key="5">
    <source>
        <dbReference type="ARBA" id="ARBA00023180"/>
    </source>
</evidence>
<evidence type="ECO:0000256" key="1">
    <source>
        <dbReference type="ARBA" id="ARBA00011079"/>
    </source>
</evidence>
<comment type="caution">
    <text evidence="7">The sequence shown here is derived from an EMBL/GenBank/DDBJ whole genome shotgun (WGS) entry which is preliminary data.</text>
</comment>
<dbReference type="AlphaFoldDB" id="A0A8J2QW65"/>
<dbReference type="Proteomes" id="UP000789524">
    <property type="component" value="Unassembled WGS sequence"/>
</dbReference>
<dbReference type="InterPro" id="IPR029058">
    <property type="entry name" value="AB_hydrolase_fold"/>
</dbReference>
<protein>
    <submittedName>
        <fullName evidence="7">(African queen) hypothetical protein</fullName>
    </submittedName>
</protein>
<evidence type="ECO:0000313" key="7">
    <source>
        <dbReference type="EMBL" id="CAG9572570.1"/>
    </source>
</evidence>
<feature type="region of interest" description="Disordered" evidence="6">
    <location>
        <begin position="1"/>
        <end position="63"/>
    </location>
</feature>
<dbReference type="Gene3D" id="3.40.50.1820">
    <property type="entry name" value="alpha/beta hydrolase"/>
    <property type="match status" value="1"/>
</dbReference>
<dbReference type="InterPro" id="IPR008758">
    <property type="entry name" value="Peptidase_S28"/>
</dbReference>
<sequence length="569" mass="64226">MEEENDGEEDETVSESDRESEHSDHCTDTEQSAAESDKDEPSTCRVSPVPTQESLRRGRGAGAAVIQNTQSITRRLLLCLISSAYSLRTFEPPPPEPSIRSSTNITEGWLPVRLNHFDASNTDTFQMRYYYNSQFSRGPYIVIYVGGEWTISPGWVRSGLAYELAERIGAGLFYTEHRYYGLTRPTNGTTVEELRYLNVDQALGDLAQFIEYVRSDDFENGRFRNARVALVGCSYAGSMATWMKLAYPHLVRVSMSDSGPLHAQEDFPEYLEVITTALRVQGSQQCVDDVESAMKRINELIETEAGLDTVSTLFNTCSRLRRSPLDLSTFFWFGITETFAYLVQYATPGDIPRACDHITNKTLGDPIDRLSSWLTSQPYTQPCIESRYSEKVASHTNTSYDSPDATMRLWTYQTCTEYGWYQTTTSSRQPFLNTVPLEYFHQMCKDFFNDSIDESLLRSAIVRTNRLFAGLKHLPDDVVSVGGGHDPWSPMGPNKTHETHLAPVYIVDGVSHCRAIRPTGSSESDHLERTKQSSLLFMEQLMTDVRSASGHTLGSRLLVLTLVVFYTMF</sequence>
<evidence type="ECO:0000256" key="3">
    <source>
        <dbReference type="ARBA" id="ARBA00022729"/>
    </source>
</evidence>
<dbReference type="GO" id="GO:0008239">
    <property type="term" value="F:dipeptidyl-peptidase activity"/>
    <property type="evidence" value="ECO:0007669"/>
    <property type="project" value="TreeGrafter"/>
</dbReference>
<keyword evidence="4" id="KW-0378">Hydrolase</keyword>
<dbReference type="SUPFAM" id="SSF53474">
    <property type="entry name" value="alpha/beta-Hydrolases"/>
    <property type="match status" value="1"/>
</dbReference>
<keyword evidence="2" id="KW-0645">Protease</keyword>
<dbReference type="OrthoDB" id="1735038at2759"/>